<dbReference type="PANTHER" id="PTHR45011:SF1">
    <property type="entry name" value="DAP3-BINDING CELL DEATH ENHANCER 1"/>
    <property type="match status" value="1"/>
</dbReference>
<protein>
    <submittedName>
        <fullName evidence="4">SPOR domain-containing protein</fullName>
    </submittedName>
</protein>
<dbReference type="Gene3D" id="1.25.40.10">
    <property type="entry name" value="Tetratricopeptide repeat domain"/>
    <property type="match status" value="1"/>
</dbReference>
<keyword evidence="2" id="KW-0732">Signal</keyword>
<feature type="compositionally biased region" description="Low complexity" evidence="1">
    <location>
        <begin position="269"/>
        <end position="287"/>
    </location>
</feature>
<organism evidence="4 5">
    <name type="scientific">Novosphingobium album</name>
    <name type="common">ex Hu et al. 2023</name>
    <dbReference type="NCBI Taxonomy" id="2930093"/>
    <lineage>
        <taxon>Bacteria</taxon>
        <taxon>Pseudomonadati</taxon>
        <taxon>Pseudomonadota</taxon>
        <taxon>Alphaproteobacteria</taxon>
        <taxon>Sphingomonadales</taxon>
        <taxon>Sphingomonadaceae</taxon>
        <taxon>Novosphingobium</taxon>
    </lineage>
</organism>
<dbReference type="InterPro" id="IPR011990">
    <property type="entry name" value="TPR-like_helical_dom_sf"/>
</dbReference>
<proteinExistence type="predicted"/>
<dbReference type="SUPFAM" id="SSF110997">
    <property type="entry name" value="Sporulation related repeat"/>
    <property type="match status" value="1"/>
</dbReference>
<dbReference type="Proteomes" id="UP001162880">
    <property type="component" value="Unassembled WGS sequence"/>
</dbReference>
<evidence type="ECO:0000259" key="3">
    <source>
        <dbReference type="PROSITE" id="PS51724"/>
    </source>
</evidence>
<dbReference type="SUPFAM" id="SSF81901">
    <property type="entry name" value="HCP-like"/>
    <property type="match status" value="1"/>
</dbReference>
<dbReference type="RefSeq" id="WP_243990154.1">
    <property type="nucleotide sequence ID" value="NZ_JALHLE010000002.1"/>
</dbReference>
<evidence type="ECO:0000313" key="5">
    <source>
        <dbReference type="Proteomes" id="UP001162880"/>
    </source>
</evidence>
<keyword evidence="5" id="KW-1185">Reference proteome</keyword>
<comment type="caution">
    <text evidence="4">The sequence shown here is derived from an EMBL/GenBank/DDBJ whole genome shotgun (WGS) entry which is preliminary data.</text>
</comment>
<name>A0ABT0AXL4_9SPHN</name>
<dbReference type="EMBL" id="JALHLE010000002">
    <property type="protein sequence ID" value="MCJ2177299.1"/>
    <property type="molecule type" value="Genomic_DNA"/>
</dbReference>
<dbReference type="PROSITE" id="PS51724">
    <property type="entry name" value="SPOR"/>
    <property type="match status" value="1"/>
</dbReference>
<dbReference type="InterPro" id="IPR006597">
    <property type="entry name" value="Sel1-like"/>
</dbReference>
<dbReference type="SMART" id="SM00671">
    <property type="entry name" value="SEL1"/>
    <property type="match status" value="2"/>
</dbReference>
<feature type="signal peptide" evidence="2">
    <location>
        <begin position="1"/>
        <end position="30"/>
    </location>
</feature>
<dbReference type="PANTHER" id="PTHR45011">
    <property type="entry name" value="DAP3-BINDING CELL DEATH ENHANCER 1"/>
    <property type="match status" value="1"/>
</dbReference>
<dbReference type="InterPro" id="IPR052748">
    <property type="entry name" value="ISR_Activator"/>
</dbReference>
<feature type="region of interest" description="Disordered" evidence="1">
    <location>
        <begin position="250"/>
        <end position="287"/>
    </location>
</feature>
<dbReference type="Gene3D" id="3.30.70.1070">
    <property type="entry name" value="Sporulation related repeat"/>
    <property type="match status" value="1"/>
</dbReference>
<sequence length="381" mass="38998">MIDAKKFLSLFCFGSLAAIGAGLPAASAWADVKAGVDAWTAGDYSRAVKEWMPLAKRGDADAQFNLAQAYKLGRGVPTNLEKAKELYGKAAAQGHVQAADIFGLLLFQDGEREKALPYLKASAAHGDPRAQYILGVAHFNGDLVEKDWVRAYALVSLAQQAGLPQATRALAQMDSFIPLADRQKSVILSTQIAADAEATRERLATSTELGGAPVAGEAMLPPMADAVPPAASVHRASSPDMAIADAARLAGSDSPATAGADYARPQSPPAQVASGPAPASPAVPARPAAAVAPPRSVAVPSAPAASGPWRAQLGAFGVPGNANALWAKVKSRPELSGHGKLLVPAGRLTKLQAGGFATKAEADAACSRLTAGGFTCLAVQD</sequence>
<dbReference type="InterPro" id="IPR036680">
    <property type="entry name" value="SPOR-like_sf"/>
</dbReference>
<evidence type="ECO:0000256" key="1">
    <source>
        <dbReference type="SAM" id="MobiDB-lite"/>
    </source>
</evidence>
<feature type="domain" description="SPOR" evidence="3">
    <location>
        <begin position="303"/>
        <end position="381"/>
    </location>
</feature>
<dbReference type="Pfam" id="PF05036">
    <property type="entry name" value="SPOR"/>
    <property type="match status" value="1"/>
</dbReference>
<dbReference type="Pfam" id="PF08238">
    <property type="entry name" value="Sel1"/>
    <property type="match status" value="2"/>
</dbReference>
<evidence type="ECO:0000313" key="4">
    <source>
        <dbReference type="EMBL" id="MCJ2177299.1"/>
    </source>
</evidence>
<accession>A0ABT0AXL4</accession>
<feature type="chain" id="PRO_5045212628" evidence="2">
    <location>
        <begin position="31"/>
        <end position="381"/>
    </location>
</feature>
<dbReference type="InterPro" id="IPR007730">
    <property type="entry name" value="SPOR-like_dom"/>
</dbReference>
<evidence type="ECO:0000256" key="2">
    <source>
        <dbReference type="SAM" id="SignalP"/>
    </source>
</evidence>
<gene>
    <name evidence="4" type="ORF">MTR64_01855</name>
</gene>
<reference evidence="4" key="1">
    <citation type="submission" date="2022-03" db="EMBL/GenBank/DDBJ databases">
        <title>Identification of a novel bacterium isolated from mangrove sediments.</title>
        <authorList>
            <person name="Pan X."/>
        </authorList>
    </citation>
    <scope>NUCLEOTIDE SEQUENCE</scope>
    <source>
        <strain evidence="4">B2580</strain>
    </source>
</reference>